<protein>
    <recommendedName>
        <fullName evidence="1">VWFA domain-containing protein</fullName>
    </recommendedName>
</protein>
<proteinExistence type="predicted"/>
<evidence type="ECO:0000259" key="1">
    <source>
        <dbReference type="PROSITE" id="PS50234"/>
    </source>
</evidence>
<dbReference type="Gene3D" id="3.40.50.410">
    <property type="entry name" value="von Willebrand factor, type A domain"/>
    <property type="match status" value="1"/>
</dbReference>
<dbReference type="InterPro" id="IPR036465">
    <property type="entry name" value="vWFA_dom_sf"/>
</dbReference>
<name>A0A1C0Y876_9BACL</name>
<evidence type="ECO:0000313" key="3">
    <source>
        <dbReference type="Proteomes" id="UP000093199"/>
    </source>
</evidence>
<dbReference type="InterPro" id="IPR019303">
    <property type="entry name" value="vWA_TerF_C"/>
</dbReference>
<organism evidence="2 3">
    <name type="scientific">Caryophanon tenue</name>
    <dbReference type="NCBI Taxonomy" id="33978"/>
    <lineage>
        <taxon>Bacteria</taxon>
        <taxon>Bacillati</taxon>
        <taxon>Bacillota</taxon>
        <taxon>Bacilli</taxon>
        <taxon>Bacillales</taxon>
        <taxon>Caryophanaceae</taxon>
        <taxon>Caryophanon</taxon>
    </lineage>
</organism>
<dbReference type="InterPro" id="IPR002035">
    <property type="entry name" value="VWF_A"/>
</dbReference>
<accession>A0A1C0Y876</accession>
<dbReference type="STRING" id="33978.A6M13_04945"/>
<sequence>MQQKRQTAAQFLNGHELPLCDVVIGLDISGSMTELYRDGVVQQFLEDLLALSQFIDANKQIDMFVFGSDSYRATLLDEDNIEGYVYREIIRMFEVESSTKYAPLMKNIAIHFSLYQEEVIKKGFSKKYIGQVLQTTREVPILAFILTDGNNFDQRETTEVLTLLEHQPIYWQFIGTGEESFPYLQKVQHQFGNINFTYAKHLGEIAQTSLYESSIEGYKHWISSTQKISR</sequence>
<dbReference type="RefSeq" id="WP_066547135.1">
    <property type="nucleotide sequence ID" value="NZ_MASJ01000038.1"/>
</dbReference>
<keyword evidence="3" id="KW-1185">Reference proteome</keyword>
<reference evidence="2 3" key="1">
    <citation type="submission" date="2016-07" db="EMBL/GenBank/DDBJ databases">
        <title>Caryophanon tenue genome sequencing.</title>
        <authorList>
            <person name="Verma A."/>
            <person name="Pal Y."/>
            <person name="Krishnamurthi S."/>
        </authorList>
    </citation>
    <scope>NUCLEOTIDE SEQUENCE [LARGE SCALE GENOMIC DNA]</scope>
    <source>
        <strain evidence="2 3">DSM 14152</strain>
    </source>
</reference>
<evidence type="ECO:0000313" key="2">
    <source>
        <dbReference type="EMBL" id="OCS83374.1"/>
    </source>
</evidence>
<dbReference type="AlphaFoldDB" id="A0A1C0Y876"/>
<comment type="caution">
    <text evidence="2">The sequence shown here is derived from an EMBL/GenBank/DDBJ whole genome shotgun (WGS) entry which is preliminary data.</text>
</comment>
<feature type="domain" description="VWFA" evidence="1">
    <location>
        <begin position="21"/>
        <end position="215"/>
    </location>
</feature>
<dbReference type="SUPFAM" id="SSF53300">
    <property type="entry name" value="vWA-like"/>
    <property type="match status" value="1"/>
</dbReference>
<dbReference type="PROSITE" id="PS50234">
    <property type="entry name" value="VWFA"/>
    <property type="match status" value="1"/>
</dbReference>
<dbReference type="Pfam" id="PF10138">
    <property type="entry name" value="vWA-TerF-like"/>
    <property type="match status" value="1"/>
</dbReference>
<dbReference type="EMBL" id="MASJ01000038">
    <property type="protein sequence ID" value="OCS83374.1"/>
    <property type="molecule type" value="Genomic_DNA"/>
</dbReference>
<dbReference type="Proteomes" id="UP000093199">
    <property type="component" value="Unassembled WGS sequence"/>
</dbReference>
<gene>
    <name evidence="2" type="ORF">A6M13_04945</name>
</gene>